<evidence type="ECO:0000256" key="1">
    <source>
        <dbReference type="ARBA" id="ARBA00022614"/>
    </source>
</evidence>
<keyword evidence="1" id="KW-0433">Leucine-rich repeat</keyword>
<dbReference type="Proteomes" id="UP000054937">
    <property type="component" value="Unassembled WGS sequence"/>
</dbReference>
<dbReference type="PANTHER" id="PTHR45973">
    <property type="entry name" value="PROTEIN PHOSPHATASE 1 REGULATORY SUBUNIT SDS22-RELATED"/>
    <property type="match status" value="1"/>
</dbReference>
<keyword evidence="3" id="KW-0175">Coiled coil</keyword>
<name>A0A0V0QHT8_PSEPJ</name>
<dbReference type="EMBL" id="LDAU01000166">
    <property type="protein sequence ID" value="KRX01690.1"/>
    <property type="molecule type" value="Genomic_DNA"/>
</dbReference>
<dbReference type="Pfam" id="PF14580">
    <property type="entry name" value="LRR_9"/>
    <property type="match status" value="1"/>
</dbReference>
<dbReference type="OMA" id="ISEAWFI"/>
<accession>A0A0V0QHT8</accession>
<dbReference type="InterPro" id="IPR032675">
    <property type="entry name" value="LRR_dom_sf"/>
</dbReference>
<reference evidence="4 5" key="1">
    <citation type="journal article" date="2015" name="Sci. Rep.">
        <title>Genome of the facultative scuticociliatosis pathogen Pseudocohnilembus persalinus provides insight into its virulence through horizontal gene transfer.</title>
        <authorList>
            <person name="Xiong J."/>
            <person name="Wang G."/>
            <person name="Cheng J."/>
            <person name="Tian M."/>
            <person name="Pan X."/>
            <person name="Warren A."/>
            <person name="Jiang C."/>
            <person name="Yuan D."/>
            <person name="Miao W."/>
        </authorList>
    </citation>
    <scope>NUCLEOTIDE SEQUENCE [LARGE SCALE GENOMIC DNA]</scope>
    <source>
        <strain evidence="4">36N120E</strain>
    </source>
</reference>
<dbReference type="InParanoid" id="A0A0V0QHT8"/>
<dbReference type="PROSITE" id="PS51450">
    <property type="entry name" value="LRR"/>
    <property type="match status" value="4"/>
</dbReference>
<comment type="caution">
    <text evidence="4">The sequence shown here is derived from an EMBL/GenBank/DDBJ whole genome shotgun (WGS) entry which is preliminary data.</text>
</comment>
<dbReference type="PANTHER" id="PTHR45973:SF35">
    <property type="entry name" value="LEUCINE-RICH REPEAT-CONTAINING PROTEIN 43"/>
    <property type="match status" value="1"/>
</dbReference>
<sequence>MSDDYKQPQLPPLDQDESGYTIMSKKNLKLICQKDALYSDPQLNEKLYLQYKGFDKIQNLDEYVNLRALWLNKNAITEIENIQHLKKLNSLFLNSNALSHISGISGLENLAILDLSQNSIRKIEGLSNLPSLVTLNISHNQILNYDGLVGLLEAPTLTNIDLSFNHIEYDEKDLEIFSQMPILKVLNLKHNELQRKFSLYRKKFIGQIKHLMYLDDRPVTVNERRIIEGWLKDGKEGEERVKEQIQKEKLEKQQQELARIQEQNKKSHEDRVKYYENLKKKVDENTQKLNETIKNMIKEGKPQESIELVQKEIEDLQQELQDFRQDMETKTELINIYDQETPNYCITATHNKDGTVTIHGHKGEKREQLLKKYYTGENVIPTRTRAQQEQIDRFKQEQEERKKYIQNLVDEYDENQVENKNMENQEDQIQKKSQLDQYKEQIKRPYYGFLKEDTEKELEEVRKQQELQEIMYQRPNDLQKLQQTWIPDQDELLETLLENYMFDFQKVCRDFNKISKKVLKDKFQREYNELELRMIWTEIEKNKYRNNNNNLNKGQEDEEDLQNQKKFNILDKQEREQMLKEIKAQFEEDKEREEQLNFHLMEKKAEEMFEKMEGQKLFKNKKATELNKEFLEQKLR</sequence>
<feature type="coiled-coil region" evidence="3">
    <location>
        <begin position="395"/>
        <end position="471"/>
    </location>
</feature>
<proteinExistence type="predicted"/>
<dbReference type="OrthoDB" id="1904536at2759"/>
<dbReference type="SUPFAM" id="SSF52075">
    <property type="entry name" value="Outer arm dynein light chain 1"/>
    <property type="match status" value="1"/>
</dbReference>
<keyword evidence="5" id="KW-1185">Reference proteome</keyword>
<keyword evidence="2" id="KW-0677">Repeat</keyword>
<feature type="coiled-coil region" evidence="3">
    <location>
        <begin position="235"/>
        <end position="333"/>
    </location>
</feature>
<organism evidence="4 5">
    <name type="scientific">Pseudocohnilembus persalinus</name>
    <name type="common">Ciliate</name>
    <dbReference type="NCBI Taxonomy" id="266149"/>
    <lineage>
        <taxon>Eukaryota</taxon>
        <taxon>Sar</taxon>
        <taxon>Alveolata</taxon>
        <taxon>Ciliophora</taxon>
        <taxon>Intramacronucleata</taxon>
        <taxon>Oligohymenophorea</taxon>
        <taxon>Scuticociliatia</taxon>
        <taxon>Philasterida</taxon>
        <taxon>Pseudocohnilembidae</taxon>
        <taxon>Pseudocohnilembus</taxon>
    </lineage>
</organism>
<evidence type="ECO:0000256" key="2">
    <source>
        <dbReference type="ARBA" id="ARBA00022737"/>
    </source>
</evidence>
<dbReference type="SMART" id="SM00365">
    <property type="entry name" value="LRR_SD22"/>
    <property type="match status" value="3"/>
</dbReference>
<evidence type="ECO:0000256" key="3">
    <source>
        <dbReference type="SAM" id="Coils"/>
    </source>
</evidence>
<protein>
    <submittedName>
        <fullName evidence="4">Uncharacterized protein</fullName>
    </submittedName>
</protein>
<dbReference type="Gene3D" id="3.80.10.10">
    <property type="entry name" value="Ribonuclease Inhibitor"/>
    <property type="match status" value="2"/>
</dbReference>
<dbReference type="AlphaFoldDB" id="A0A0V0QHT8"/>
<gene>
    <name evidence="4" type="ORF">PPERSA_01560</name>
</gene>
<evidence type="ECO:0000313" key="4">
    <source>
        <dbReference type="EMBL" id="KRX01690.1"/>
    </source>
</evidence>
<dbReference type="InterPro" id="IPR050576">
    <property type="entry name" value="Cilia_flagella_integrity"/>
</dbReference>
<feature type="coiled-coil region" evidence="3">
    <location>
        <begin position="544"/>
        <end position="596"/>
    </location>
</feature>
<dbReference type="InterPro" id="IPR001611">
    <property type="entry name" value="Leu-rich_rpt"/>
</dbReference>
<evidence type="ECO:0000313" key="5">
    <source>
        <dbReference type="Proteomes" id="UP000054937"/>
    </source>
</evidence>